<proteinExistence type="predicted"/>
<comment type="caution">
    <text evidence="1">The sequence shown here is derived from an EMBL/GenBank/DDBJ whole genome shotgun (WGS) entry which is preliminary data.</text>
</comment>
<dbReference type="Proteomes" id="UP001172386">
    <property type="component" value="Unassembled WGS sequence"/>
</dbReference>
<evidence type="ECO:0000313" key="1">
    <source>
        <dbReference type="EMBL" id="KAJ9648671.1"/>
    </source>
</evidence>
<keyword evidence="2" id="KW-1185">Reference proteome</keyword>
<reference evidence="1" key="1">
    <citation type="submission" date="2022-10" db="EMBL/GenBank/DDBJ databases">
        <title>Culturing micro-colonial fungi from biological soil crusts in the Mojave desert and describing Neophaeococcomyces mojavensis, and introducing the new genera and species Taxawa tesnikishii.</title>
        <authorList>
            <person name="Kurbessoian T."/>
            <person name="Stajich J.E."/>
        </authorList>
    </citation>
    <scope>NUCLEOTIDE SEQUENCE</scope>
    <source>
        <strain evidence="1">JES_112</strain>
    </source>
</reference>
<accession>A0ACC2ZM58</accession>
<name>A0ACC2ZM58_9EURO</name>
<dbReference type="EMBL" id="JAPDRQ010000458">
    <property type="protein sequence ID" value="KAJ9648671.1"/>
    <property type="molecule type" value="Genomic_DNA"/>
</dbReference>
<evidence type="ECO:0000313" key="2">
    <source>
        <dbReference type="Proteomes" id="UP001172386"/>
    </source>
</evidence>
<protein>
    <submittedName>
        <fullName evidence="1">Uncharacterized protein</fullName>
    </submittedName>
</protein>
<organism evidence="1 2">
    <name type="scientific">Neophaeococcomyces mojaviensis</name>
    <dbReference type="NCBI Taxonomy" id="3383035"/>
    <lineage>
        <taxon>Eukaryota</taxon>
        <taxon>Fungi</taxon>
        <taxon>Dikarya</taxon>
        <taxon>Ascomycota</taxon>
        <taxon>Pezizomycotina</taxon>
        <taxon>Eurotiomycetes</taxon>
        <taxon>Chaetothyriomycetidae</taxon>
        <taxon>Chaetothyriales</taxon>
        <taxon>Chaetothyriales incertae sedis</taxon>
        <taxon>Neophaeococcomyces</taxon>
    </lineage>
</organism>
<gene>
    <name evidence="1" type="ORF">H2198_010963</name>
</gene>
<sequence length="262" mass="27863">MLGCRRHQPSVARLYSQSFSIIRSRYISSGSALSTAPPMPIHGQRSPRTREATARPQPTSAAPSTPTPNPAAMPLPPAATAACAANVPAPQPTAIPSQLATPHHGALPCAIRKPLCSCRISGHPMRTLRLLLPGALLLLTACGGDAGLPFSADPLQGCFATGARKPADFRIDKEGGQYFVSFSRGDQWQREPNALHKATRSEISRYFRDDAEQIDSALIRMAGGFGIFHFNKGATLKGKASDSDYMALMLIGAGPVYAVKCD</sequence>